<dbReference type="Proteomes" id="UP001549167">
    <property type="component" value="Unassembled WGS sequence"/>
</dbReference>
<comment type="subunit">
    <text evidence="3">Monomer.</text>
</comment>
<dbReference type="InterPro" id="IPR029058">
    <property type="entry name" value="AB_hydrolase_fold"/>
</dbReference>
<evidence type="ECO:0000256" key="2">
    <source>
        <dbReference type="ARBA" id="ARBA00023239"/>
    </source>
</evidence>
<reference evidence="5 6" key="1">
    <citation type="submission" date="2024-06" db="EMBL/GenBank/DDBJ databases">
        <title>Genomic Encyclopedia of Type Strains, Phase IV (KMG-IV): sequencing the most valuable type-strain genomes for metagenomic binning, comparative biology and taxonomic classification.</title>
        <authorList>
            <person name="Goeker M."/>
        </authorList>
    </citation>
    <scope>NUCLEOTIDE SEQUENCE [LARGE SCALE GENOMIC DNA]</scope>
    <source>
        <strain evidence="5 6">DSM 23520</strain>
    </source>
</reference>
<evidence type="ECO:0000256" key="3">
    <source>
        <dbReference type="HAMAP-Rule" id="MF_01660"/>
    </source>
</evidence>
<evidence type="ECO:0000313" key="6">
    <source>
        <dbReference type="Proteomes" id="UP001549167"/>
    </source>
</evidence>
<comment type="pathway">
    <text evidence="3">Quinol/quinone metabolism; menaquinone biosynthesis.</text>
</comment>
<evidence type="ECO:0000259" key="4">
    <source>
        <dbReference type="Pfam" id="PF00561"/>
    </source>
</evidence>
<dbReference type="NCBIfam" id="TIGR03695">
    <property type="entry name" value="menH_SHCHC"/>
    <property type="match status" value="1"/>
</dbReference>
<dbReference type="HAMAP" id="MF_01660">
    <property type="entry name" value="MenH"/>
    <property type="match status" value="1"/>
</dbReference>
<keyword evidence="6" id="KW-1185">Reference proteome</keyword>
<dbReference type="PANTHER" id="PTHR42916">
    <property type="entry name" value="2-SUCCINYL-5-ENOLPYRUVYL-6-HYDROXY-3-CYCLOHEXENE-1-CARBOXYLATE SYNTHASE"/>
    <property type="match status" value="1"/>
</dbReference>
<keyword evidence="2 3" id="KW-0456">Lyase</keyword>
<comment type="catalytic activity">
    <reaction evidence="3">
        <text>5-enolpyruvoyl-6-hydroxy-2-succinyl-cyclohex-3-ene-1-carboxylate = (1R,6R)-6-hydroxy-2-succinyl-cyclohexa-2,4-diene-1-carboxylate + pyruvate</text>
        <dbReference type="Rhea" id="RHEA:25597"/>
        <dbReference type="ChEBI" id="CHEBI:15361"/>
        <dbReference type="ChEBI" id="CHEBI:58689"/>
        <dbReference type="ChEBI" id="CHEBI:58818"/>
        <dbReference type="EC" id="4.2.99.20"/>
    </reaction>
</comment>
<dbReference type="InterPro" id="IPR022485">
    <property type="entry name" value="SHCHC_synthase_MenH"/>
</dbReference>
<accession>A0ABV2KW80</accession>
<dbReference type="EMBL" id="JBEPMX010000008">
    <property type="protein sequence ID" value="MET3683619.1"/>
    <property type="molecule type" value="Genomic_DNA"/>
</dbReference>
<dbReference type="Pfam" id="PF00561">
    <property type="entry name" value="Abhydrolase_1"/>
    <property type="match status" value="1"/>
</dbReference>
<evidence type="ECO:0000313" key="5">
    <source>
        <dbReference type="EMBL" id="MET3683619.1"/>
    </source>
</evidence>
<protein>
    <recommendedName>
        <fullName evidence="3">Putative 2-succinyl-6-hydroxy-2,4-cyclohexadiene-1-carboxylate synthase</fullName>
        <shortName evidence="3">SHCHC synthase</shortName>
        <ecNumber evidence="3">4.2.99.20</ecNumber>
    </recommendedName>
</protein>
<proteinExistence type="inferred from homology"/>
<comment type="similarity">
    <text evidence="3">Belongs to the AB hydrolase superfamily. MenH family.</text>
</comment>
<comment type="function">
    <text evidence="3">Catalyzes a proton abstraction reaction that results in 2,5-elimination of pyruvate from 2-succinyl-5-enolpyruvyl-6-hydroxy-3-cyclohexene-1-carboxylate (SEPHCHC) and the formation of 2-succinyl-6-hydroxy-2,4-cyclohexadiene-1-carboxylate (SHCHC).</text>
</comment>
<feature type="domain" description="AB hydrolase-1" evidence="4">
    <location>
        <begin position="20"/>
        <end position="251"/>
    </location>
</feature>
<evidence type="ECO:0000256" key="1">
    <source>
        <dbReference type="ARBA" id="ARBA00022428"/>
    </source>
</evidence>
<comment type="pathway">
    <text evidence="3">Quinol/quinone metabolism; 1,4-dihydroxy-2-naphthoate biosynthesis; 1,4-dihydroxy-2-naphthoate from chorismate: step 3/7.</text>
</comment>
<dbReference type="SUPFAM" id="SSF53474">
    <property type="entry name" value="alpha/beta-Hydrolases"/>
    <property type="match status" value="1"/>
</dbReference>
<dbReference type="RefSeq" id="WP_354220186.1">
    <property type="nucleotide sequence ID" value="NZ_JBEPMX010000008.1"/>
</dbReference>
<dbReference type="PRINTS" id="PR00111">
    <property type="entry name" value="ABHYDROLASE"/>
</dbReference>
<sequence>MFVTVGNNKYHVNIVGDGEPIVMLHGFTGTMATWNDMLLHLSYQGQLILIDLPGHGDTQATDVTTMYDVCHDLKLILEQLGHQQVSLLGYSMGGRTSFLMAYYFPDFVERLILVGASPGLPEEQRIERQKQDEQLATMIEREGMEAFVSYWETIPLFDTQRRMPLSKQEQIRNERLAQSPQGLALSLRTMGTGKQPSLWSFLQHMTIPVTLVVGEEDDKFISLNEQMLESLPNAELKKISQTGHAVHLESPEIFGKIVSEVLIKPFSN</sequence>
<dbReference type="PANTHER" id="PTHR42916:SF1">
    <property type="entry name" value="PROTEIN PHYLLO, CHLOROPLASTIC"/>
    <property type="match status" value="1"/>
</dbReference>
<dbReference type="EC" id="4.2.99.20" evidence="3"/>
<dbReference type="GO" id="GO:0070205">
    <property type="term" value="F:2-succinyl-6-hydroxy-2,4-cyclohexadiene-1-carboxylate synthase activity"/>
    <property type="evidence" value="ECO:0007669"/>
    <property type="project" value="UniProtKB-EC"/>
</dbReference>
<dbReference type="InterPro" id="IPR000073">
    <property type="entry name" value="AB_hydrolase_1"/>
</dbReference>
<comment type="caution">
    <text evidence="5">The sequence shown here is derived from an EMBL/GenBank/DDBJ whole genome shotgun (WGS) entry which is preliminary data.</text>
</comment>
<dbReference type="Gene3D" id="3.40.50.1820">
    <property type="entry name" value="alpha/beta hydrolase"/>
    <property type="match status" value="1"/>
</dbReference>
<name>A0ABV2KW80_9BACI</name>
<keyword evidence="1 3" id="KW-0474">Menaquinone biosynthesis</keyword>
<gene>
    <name evidence="3" type="primary">menH</name>
    <name evidence="5" type="ORF">ABID56_001728</name>
</gene>
<organism evidence="5 6">
    <name type="scientific">Alkalibacillus flavidus</name>
    <dbReference type="NCBI Taxonomy" id="546021"/>
    <lineage>
        <taxon>Bacteria</taxon>
        <taxon>Bacillati</taxon>
        <taxon>Bacillota</taxon>
        <taxon>Bacilli</taxon>
        <taxon>Bacillales</taxon>
        <taxon>Bacillaceae</taxon>
        <taxon>Alkalibacillus</taxon>
    </lineage>
</organism>